<feature type="chain" id="PRO_5043743828" evidence="4">
    <location>
        <begin position="24"/>
        <end position="254"/>
    </location>
</feature>
<accession>A0AAW1JDR6</accession>
<dbReference type="GO" id="GO:0007623">
    <property type="term" value="P:circadian rhythm"/>
    <property type="evidence" value="ECO:0007669"/>
    <property type="project" value="UniProtKB-ARBA"/>
</dbReference>
<sequence>MEVLSHCFLYLVLLLIYSEAVYAQISFEAAFENCHKQDPEFDVCMKDALNNVRPYFKTGVPEWRIPPFDPFFAPEVVQNTGIPMFNYKLRLINVTESGWTSSQITSFKSDFRRNQIEYTQFFPEKRLTGIYDFSGSVFGNKMSNSGVWNLDLFDFIQTTTISRNPRRAVTGANVYDTPLKVRINVHTCRDMKLHVSHLLGGRRILEILMDRIINVAWPPGFMILRPLVNDLVATAFTDIFNNAFRDFPFDQLIR</sequence>
<protein>
    <submittedName>
        <fullName evidence="5">Hemolymph juvenile hormone binding protein (JHBP)</fullName>
    </submittedName>
</protein>
<keyword evidence="1 4" id="KW-0732">Signal</keyword>
<keyword evidence="2" id="KW-0090">Biological rhythms</keyword>
<proteinExistence type="inferred from homology"/>
<dbReference type="GO" id="GO:0005615">
    <property type="term" value="C:extracellular space"/>
    <property type="evidence" value="ECO:0007669"/>
    <property type="project" value="TreeGrafter"/>
</dbReference>
<evidence type="ECO:0000256" key="3">
    <source>
        <dbReference type="ARBA" id="ARBA00060902"/>
    </source>
</evidence>
<evidence type="ECO:0000256" key="1">
    <source>
        <dbReference type="ARBA" id="ARBA00022729"/>
    </source>
</evidence>
<dbReference type="Pfam" id="PF06585">
    <property type="entry name" value="JHBP"/>
    <property type="match status" value="1"/>
</dbReference>
<dbReference type="FunFam" id="3.15.10.30:FF:000001">
    <property type="entry name" value="Takeout-like protein 1"/>
    <property type="match status" value="1"/>
</dbReference>
<feature type="signal peptide" evidence="4">
    <location>
        <begin position="1"/>
        <end position="23"/>
    </location>
</feature>
<evidence type="ECO:0000256" key="2">
    <source>
        <dbReference type="ARBA" id="ARBA00023108"/>
    </source>
</evidence>
<comment type="similarity">
    <text evidence="3">Belongs to the TO family.</text>
</comment>
<name>A0AAW1JDR6_POPJA</name>
<dbReference type="Proteomes" id="UP001458880">
    <property type="component" value="Unassembled WGS sequence"/>
</dbReference>
<dbReference type="InterPro" id="IPR010562">
    <property type="entry name" value="Haemolymph_juvenile_hormone-bd"/>
</dbReference>
<evidence type="ECO:0000313" key="6">
    <source>
        <dbReference type="Proteomes" id="UP001458880"/>
    </source>
</evidence>
<dbReference type="PANTHER" id="PTHR11008:SF15">
    <property type="entry name" value="CIRCADIAN CLOCK-CONTROLLED PROTEIN"/>
    <property type="match status" value="1"/>
</dbReference>
<evidence type="ECO:0000313" key="5">
    <source>
        <dbReference type="EMBL" id="KAK9700716.1"/>
    </source>
</evidence>
<comment type="caution">
    <text evidence="5">The sequence shown here is derived from an EMBL/GenBank/DDBJ whole genome shotgun (WGS) entry which is preliminary data.</text>
</comment>
<evidence type="ECO:0000256" key="4">
    <source>
        <dbReference type="SAM" id="SignalP"/>
    </source>
</evidence>
<gene>
    <name evidence="5" type="ORF">QE152_g31088</name>
</gene>
<dbReference type="SMART" id="SM00700">
    <property type="entry name" value="JHBP"/>
    <property type="match status" value="1"/>
</dbReference>
<organism evidence="5 6">
    <name type="scientific">Popillia japonica</name>
    <name type="common">Japanese beetle</name>
    <dbReference type="NCBI Taxonomy" id="7064"/>
    <lineage>
        <taxon>Eukaryota</taxon>
        <taxon>Metazoa</taxon>
        <taxon>Ecdysozoa</taxon>
        <taxon>Arthropoda</taxon>
        <taxon>Hexapoda</taxon>
        <taxon>Insecta</taxon>
        <taxon>Pterygota</taxon>
        <taxon>Neoptera</taxon>
        <taxon>Endopterygota</taxon>
        <taxon>Coleoptera</taxon>
        <taxon>Polyphaga</taxon>
        <taxon>Scarabaeiformia</taxon>
        <taxon>Scarabaeidae</taxon>
        <taxon>Rutelinae</taxon>
        <taxon>Popillia</taxon>
    </lineage>
</organism>
<dbReference type="EMBL" id="JASPKY010000432">
    <property type="protein sequence ID" value="KAK9700716.1"/>
    <property type="molecule type" value="Genomic_DNA"/>
</dbReference>
<dbReference type="PANTHER" id="PTHR11008">
    <property type="entry name" value="PROTEIN TAKEOUT-LIKE PROTEIN"/>
    <property type="match status" value="1"/>
</dbReference>
<dbReference type="AlphaFoldDB" id="A0AAW1JDR6"/>
<reference evidence="5 6" key="1">
    <citation type="journal article" date="2024" name="BMC Genomics">
        <title>De novo assembly and annotation of Popillia japonica's genome with initial clues to its potential as an invasive pest.</title>
        <authorList>
            <person name="Cucini C."/>
            <person name="Boschi S."/>
            <person name="Funari R."/>
            <person name="Cardaioli E."/>
            <person name="Iannotti N."/>
            <person name="Marturano G."/>
            <person name="Paoli F."/>
            <person name="Bruttini M."/>
            <person name="Carapelli A."/>
            <person name="Frati F."/>
            <person name="Nardi F."/>
        </authorList>
    </citation>
    <scope>NUCLEOTIDE SEQUENCE [LARGE SCALE GENOMIC DNA]</scope>
    <source>
        <strain evidence="5">DMR45628</strain>
    </source>
</reference>
<dbReference type="Gene3D" id="3.15.10.30">
    <property type="entry name" value="Haemolymph juvenile hormone binding protein"/>
    <property type="match status" value="1"/>
</dbReference>
<dbReference type="InterPro" id="IPR038606">
    <property type="entry name" value="To_sf"/>
</dbReference>
<keyword evidence="6" id="KW-1185">Reference proteome</keyword>